<dbReference type="EMBL" id="SMTL01000003">
    <property type="protein sequence ID" value="TDK35665.1"/>
    <property type="molecule type" value="Genomic_DNA"/>
</dbReference>
<name>A0A4R5UI56_9HYPH</name>
<keyword evidence="2" id="KW-1185">Reference proteome</keyword>
<protein>
    <submittedName>
        <fullName evidence="1">Uncharacterized protein</fullName>
    </submittedName>
</protein>
<dbReference type="AlphaFoldDB" id="A0A4R5UI56"/>
<reference evidence="1 2" key="1">
    <citation type="submission" date="2019-03" db="EMBL/GenBank/DDBJ databases">
        <title>Rhizobium sp. nov., an bacterium isolated from biocrust in Mu Us Desert.</title>
        <authorList>
            <person name="Lixiong L."/>
        </authorList>
    </citation>
    <scope>NUCLEOTIDE SEQUENCE [LARGE SCALE GENOMIC DNA]</scope>
    <source>
        <strain evidence="1 2">SPY-1</strain>
    </source>
</reference>
<evidence type="ECO:0000313" key="2">
    <source>
        <dbReference type="Proteomes" id="UP000295238"/>
    </source>
</evidence>
<dbReference type="Proteomes" id="UP000295238">
    <property type="component" value="Unassembled WGS sequence"/>
</dbReference>
<accession>A0A4R5UI56</accession>
<dbReference type="RefSeq" id="WP_133317085.1">
    <property type="nucleotide sequence ID" value="NZ_SMTL01000003.1"/>
</dbReference>
<proteinExistence type="predicted"/>
<evidence type="ECO:0000313" key="1">
    <source>
        <dbReference type="EMBL" id="TDK35665.1"/>
    </source>
</evidence>
<sequence>MRYRKYFLPPPPWNPNRRTWSPAQIETLLSEAPPRLAGLLTYLEEELEAGRRLIARMRNKVEYDFEREEECDGRKTEPDR</sequence>
<gene>
    <name evidence="1" type="ORF">E2F50_15710</name>
</gene>
<organism evidence="1 2">
    <name type="scientific">Rhizobium deserti</name>
    <dbReference type="NCBI Taxonomy" id="2547961"/>
    <lineage>
        <taxon>Bacteria</taxon>
        <taxon>Pseudomonadati</taxon>
        <taxon>Pseudomonadota</taxon>
        <taxon>Alphaproteobacteria</taxon>
        <taxon>Hyphomicrobiales</taxon>
        <taxon>Rhizobiaceae</taxon>
        <taxon>Rhizobium/Agrobacterium group</taxon>
        <taxon>Rhizobium</taxon>
    </lineage>
</organism>
<comment type="caution">
    <text evidence="1">The sequence shown here is derived from an EMBL/GenBank/DDBJ whole genome shotgun (WGS) entry which is preliminary data.</text>
</comment>